<dbReference type="Proteomes" id="UP000250557">
    <property type="component" value="Chromosome"/>
</dbReference>
<evidence type="ECO:0000313" key="5">
    <source>
        <dbReference type="Proteomes" id="UP000663940"/>
    </source>
</evidence>
<keyword evidence="1" id="KW-0812">Transmembrane</keyword>
<dbReference type="InterPro" id="IPR021215">
    <property type="entry name" value="DUF2752"/>
</dbReference>
<keyword evidence="1" id="KW-0472">Membrane</keyword>
<evidence type="ECO:0000313" key="3">
    <source>
        <dbReference type="EMBL" id="QTE49963.1"/>
    </source>
</evidence>
<dbReference type="Pfam" id="PF10825">
    <property type="entry name" value="DUF2752"/>
    <property type="match status" value="1"/>
</dbReference>
<evidence type="ECO:0000313" key="2">
    <source>
        <dbReference type="EMBL" id="QEM07476.1"/>
    </source>
</evidence>
<gene>
    <name evidence="2" type="ORF">DIU31_029715</name>
    <name evidence="3" type="ORF">J3L21_31295</name>
</gene>
<dbReference type="Proteomes" id="UP000663940">
    <property type="component" value="Chromosome"/>
</dbReference>
<keyword evidence="5" id="KW-1185">Reference proteome</keyword>
<dbReference type="RefSeq" id="WP_112657122.1">
    <property type="nucleotide sequence ID" value="NZ_CP043451.1"/>
</dbReference>
<dbReference type="AlphaFoldDB" id="A0AAE6ML74"/>
<reference evidence="3 5" key="2">
    <citation type="submission" date="2021-03" db="EMBL/GenBank/DDBJ databases">
        <title>Mucilaginibacter strains isolated from gold and copper mining confer multi heavy-metal resistance.</title>
        <authorList>
            <person name="Li Y."/>
        </authorList>
    </citation>
    <scope>NUCLEOTIDE SEQUENCE [LARGE SCALE GENOMIC DNA]</scope>
    <source>
        <strain evidence="3 5">P2-4</strain>
    </source>
</reference>
<feature type="transmembrane region" description="Helical" evidence="1">
    <location>
        <begin position="57"/>
        <end position="77"/>
    </location>
</feature>
<dbReference type="EMBL" id="CP071880">
    <property type="protein sequence ID" value="QTE49963.1"/>
    <property type="molecule type" value="Genomic_DNA"/>
</dbReference>
<feature type="transmembrane region" description="Helical" evidence="1">
    <location>
        <begin position="89"/>
        <end position="106"/>
    </location>
</feature>
<organism evidence="2 4">
    <name type="scientific">Mucilaginibacter rubeus</name>
    <dbReference type="NCBI Taxonomy" id="2027860"/>
    <lineage>
        <taxon>Bacteria</taxon>
        <taxon>Pseudomonadati</taxon>
        <taxon>Bacteroidota</taxon>
        <taxon>Sphingobacteriia</taxon>
        <taxon>Sphingobacteriales</taxon>
        <taxon>Sphingobacteriaceae</taxon>
        <taxon>Mucilaginibacter</taxon>
    </lineage>
</organism>
<dbReference type="EMBL" id="CP043451">
    <property type="protein sequence ID" value="QEM07476.1"/>
    <property type="molecule type" value="Genomic_DNA"/>
</dbReference>
<evidence type="ECO:0000313" key="4">
    <source>
        <dbReference type="Proteomes" id="UP000250557"/>
    </source>
</evidence>
<protein>
    <submittedName>
        <fullName evidence="2">DUF2752 domain-containing protein</fullName>
    </submittedName>
</protein>
<keyword evidence="1" id="KW-1133">Transmembrane helix</keyword>
<proteinExistence type="predicted"/>
<reference evidence="2 4" key="1">
    <citation type="submission" date="2019-08" db="EMBL/GenBank/DDBJ databases">
        <title>Comparative genome analysis confer to the adaptation heavy metal polluted environment.</title>
        <authorList>
            <person name="Li Y."/>
        </authorList>
    </citation>
    <scope>NUCLEOTIDE SEQUENCE [LARGE SCALE GENOMIC DNA]</scope>
    <source>
        <strain evidence="2 4">P2</strain>
    </source>
</reference>
<name>A0AAE6ML74_9SPHI</name>
<accession>A0AAE6ML74</accession>
<sequence length="108" mass="12577">MHCYNLFCSHLIFIQWLQNHLIPCPFKKFTGYDCPGCGFQRSVIALLKGHMHDSLQLYPATIPLLVTFVFVLLDGRLKFDKKHIAKKTLYLITGNIILIAYLYKLYNL</sequence>
<evidence type="ECO:0000256" key="1">
    <source>
        <dbReference type="SAM" id="Phobius"/>
    </source>
</evidence>